<sequence length="217" mass="22809">MDVIHSLDSGADFEGEAGYSLCMIGGRFRAQGVAVGVLAGLLAITGCTGGSKDPTPTLTTTILPSSTPTPSATATPPVAPKAVRSAKGAEDFVRYFWDVHNYAYESLSTDEFNSIVQVSCTFCASTLTDIRDAKSKNSTISGSTVQIYFVAAPPGKVGNRLLVATVISQQAGVETRPDGSQETYPSVPKTQSSVALQWTADHEWLVHDVSIDEASSS</sequence>
<accession>A0ABP6ZQW9</accession>
<evidence type="ECO:0000313" key="3">
    <source>
        <dbReference type="EMBL" id="GAA3616904.1"/>
    </source>
</evidence>
<dbReference type="Pfam" id="PF19843">
    <property type="entry name" value="DUF6318"/>
    <property type="match status" value="1"/>
</dbReference>
<dbReference type="InterPro" id="IPR046281">
    <property type="entry name" value="DUF6318"/>
</dbReference>
<evidence type="ECO:0000256" key="1">
    <source>
        <dbReference type="SAM" id="MobiDB-lite"/>
    </source>
</evidence>
<dbReference type="Proteomes" id="UP001501074">
    <property type="component" value="Unassembled WGS sequence"/>
</dbReference>
<keyword evidence="4" id="KW-1185">Reference proteome</keyword>
<name>A0ABP6ZQW9_9ACTN</name>
<feature type="region of interest" description="Disordered" evidence="1">
    <location>
        <begin position="55"/>
        <end position="80"/>
    </location>
</feature>
<dbReference type="EMBL" id="BAAAZO010000006">
    <property type="protein sequence ID" value="GAA3616904.1"/>
    <property type="molecule type" value="Genomic_DNA"/>
</dbReference>
<comment type="caution">
    <text evidence="3">The sequence shown here is derived from an EMBL/GenBank/DDBJ whole genome shotgun (WGS) entry which is preliminary data.</text>
</comment>
<gene>
    <name evidence="3" type="ORF">GCM10022223_36760</name>
</gene>
<feature type="compositionally biased region" description="Low complexity" evidence="1">
    <location>
        <begin position="55"/>
        <end position="76"/>
    </location>
</feature>
<organism evidence="3 4">
    <name type="scientific">Kineosporia mesophila</name>
    <dbReference type="NCBI Taxonomy" id="566012"/>
    <lineage>
        <taxon>Bacteria</taxon>
        <taxon>Bacillati</taxon>
        <taxon>Actinomycetota</taxon>
        <taxon>Actinomycetes</taxon>
        <taxon>Kineosporiales</taxon>
        <taxon>Kineosporiaceae</taxon>
        <taxon>Kineosporia</taxon>
    </lineage>
</organism>
<reference evidence="4" key="1">
    <citation type="journal article" date="2019" name="Int. J. Syst. Evol. Microbiol.">
        <title>The Global Catalogue of Microorganisms (GCM) 10K type strain sequencing project: providing services to taxonomists for standard genome sequencing and annotation.</title>
        <authorList>
            <consortium name="The Broad Institute Genomics Platform"/>
            <consortium name="The Broad Institute Genome Sequencing Center for Infectious Disease"/>
            <person name="Wu L."/>
            <person name="Ma J."/>
        </authorList>
    </citation>
    <scope>NUCLEOTIDE SEQUENCE [LARGE SCALE GENOMIC DNA]</scope>
    <source>
        <strain evidence="4">JCM 16902</strain>
    </source>
</reference>
<proteinExistence type="predicted"/>
<evidence type="ECO:0000259" key="2">
    <source>
        <dbReference type="Pfam" id="PF19843"/>
    </source>
</evidence>
<feature type="domain" description="DUF6318" evidence="2">
    <location>
        <begin position="72"/>
        <end position="208"/>
    </location>
</feature>
<protein>
    <recommendedName>
        <fullName evidence="2">DUF6318 domain-containing protein</fullName>
    </recommendedName>
</protein>
<evidence type="ECO:0000313" key="4">
    <source>
        <dbReference type="Proteomes" id="UP001501074"/>
    </source>
</evidence>